<dbReference type="EMBL" id="VSSQ01111224">
    <property type="protein sequence ID" value="MPN48684.1"/>
    <property type="molecule type" value="Genomic_DNA"/>
</dbReference>
<gene>
    <name evidence="1" type="ORF">SDC9_196296</name>
</gene>
<reference evidence="1" key="1">
    <citation type="submission" date="2019-08" db="EMBL/GenBank/DDBJ databases">
        <authorList>
            <person name="Kucharzyk K."/>
            <person name="Murdoch R.W."/>
            <person name="Higgins S."/>
            <person name="Loffler F."/>
        </authorList>
    </citation>
    <scope>NUCLEOTIDE SEQUENCE</scope>
</reference>
<accession>A0A645IK47</accession>
<comment type="caution">
    <text evidence="1">The sequence shown here is derived from an EMBL/GenBank/DDBJ whole genome shotgun (WGS) entry which is preliminary data.</text>
</comment>
<organism evidence="1">
    <name type="scientific">bioreactor metagenome</name>
    <dbReference type="NCBI Taxonomy" id="1076179"/>
    <lineage>
        <taxon>unclassified sequences</taxon>
        <taxon>metagenomes</taxon>
        <taxon>ecological metagenomes</taxon>
    </lineage>
</organism>
<dbReference type="AlphaFoldDB" id="A0A645IK47"/>
<sequence>MAHLLCDETMKVIELKQLAHDIFHQFFHLHLRFSIPNNFCKLGKTFPRFLDSVAVEIRHHLFFRAKIIRNHGYIDFRLVGNISHGSPIKTFLCNELFRYIQDMHLFFCKFPFHRCSYFLIKLRNN</sequence>
<name>A0A645IK47_9ZZZZ</name>
<evidence type="ECO:0000313" key="1">
    <source>
        <dbReference type="EMBL" id="MPN48684.1"/>
    </source>
</evidence>
<protein>
    <submittedName>
        <fullName evidence="1">Uncharacterized protein</fullName>
    </submittedName>
</protein>
<proteinExistence type="predicted"/>